<dbReference type="RefSeq" id="WP_124947730.1">
    <property type="nucleotide sequence ID" value="NZ_BHVT01000073.1"/>
</dbReference>
<dbReference type="Gene3D" id="1.10.10.10">
    <property type="entry name" value="Winged helix-like DNA-binding domain superfamily/Winged helix DNA-binding domain"/>
    <property type="match status" value="1"/>
</dbReference>
<dbReference type="GO" id="GO:0006352">
    <property type="term" value="P:DNA-templated transcription initiation"/>
    <property type="evidence" value="ECO:0007669"/>
    <property type="project" value="InterPro"/>
</dbReference>
<dbReference type="EMBL" id="SMCO01000001">
    <property type="protein sequence ID" value="TCV90317.1"/>
    <property type="molecule type" value="Genomic_DNA"/>
</dbReference>
<dbReference type="Gene3D" id="1.10.1740.10">
    <property type="match status" value="1"/>
</dbReference>
<feature type="domain" description="RNA polymerase sigma factor 70 region 4 type 2" evidence="8">
    <location>
        <begin position="122"/>
        <end position="174"/>
    </location>
</feature>
<dbReference type="Proteomes" id="UP000295367">
    <property type="component" value="Unassembled WGS sequence"/>
</dbReference>
<evidence type="ECO:0000256" key="4">
    <source>
        <dbReference type="ARBA" id="ARBA00023125"/>
    </source>
</evidence>
<name>A0A4R3YDV0_9PROT</name>
<dbReference type="InterPro" id="IPR000838">
    <property type="entry name" value="RNA_pol_sigma70_ECF_CS"/>
</dbReference>
<dbReference type="PANTHER" id="PTHR43133:SF8">
    <property type="entry name" value="RNA POLYMERASE SIGMA FACTOR HI_1459-RELATED"/>
    <property type="match status" value="1"/>
</dbReference>
<reference evidence="9 10" key="1">
    <citation type="submission" date="2019-03" db="EMBL/GenBank/DDBJ databases">
        <title>Genomic Encyclopedia of Type Strains, Phase IV (KMG-IV): sequencing the most valuable type-strain genomes for metagenomic binning, comparative biology and taxonomic classification.</title>
        <authorList>
            <person name="Goeker M."/>
        </authorList>
    </citation>
    <scope>NUCLEOTIDE SEQUENCE [LARGE SCALE GENOMIC DNA]</scope>
    <source>
        <strain evidence="9 10">DSM 100309</strain>
    </source>
</reference>
<dbReference type="CDD" id="cd06171">
    <property type="entry name" value="Sigma70_r4"/>
    <property type="match status" value="1"/>
</dbReference>
<keyword evidence="2 6" id="KW-0805">Transcription regulation</keyword>
<dbReference type="PROSITE" id="PS01063">
    <property type="entry name" value="SIGMA70_ECF"/>
    <property type="match status" value="1"/>
</dbReference>
<dbReference type="InterPro" id="IPR039425">
    <property type="entry name" value="RNA_pol_sigma-70-like"/>
</dbReference>
<evidence type="ECO:0000256" key="5">
    <source>
        <dbReference type="ARBA" id="ARBA00023163"/>
    </source>
</evidence>
<dbReference type="NCBIfam" id="TIGR02937">
    <property type="entry name" value="sigma70-ECF"/>
    <property type="match status" value="1"/>
</dbReference>
<evidence type="ECO:0000256" key="6">
    <source>
        <dbReference type="RuleBase" id="RU000716"/>
    </source>
</evidence>
<proteinExistence type="inferred from homology"/>
<keyword evidence="10" id="KW-1185">Reference proteome</keyword>
<dbReference type="OrthoDB" id="9782108at2"/>
<organism evidence="9 10">
    <name type="scientific">Sulfurirhabdus autotrophica</name>
    <dbReference type="NCBI Taxonomy" id="1706046"/>
    <lineage>
        <taxon>Bacteria</taxon>
        <taxon>Pseudomonadati</taxon>
        <taxon>Pseudomonadota</taxon>
        <taxon>Betaproteobacteria</taxon>
        <taxon>Nitrosomonadales</taxon>
        <taxon>Sulfuricellaceae</taxon>
        <taxon>Sulfurirhabdus</taxon>
    </lineage>
</organism>
<evidence type="ECO:0000259" key="7">
    <source>
        <dbReference type="Pfam" id="PF04542"/>
    </source>
</evidence>
<dbReference type="SUPFAM" id="SSF88946">
    <property type="entry name" value="Sigma2 domain of RNA polymerase sigma factors"/>
    <property type="match status" value="1"/>
</dbReference>
<dbReference type="InterPro" id="IPR013325">
    <property type="entry name" value="RNA_pol_sigma_r2"/>
</dbReference>
<dbReference type="InterPro" id="IPR013324">
    <property type="entry name" value="RNA_pol_sigma_r3/r4-like"/>
</dbReference>
<evidence type="ECO:0000256" key="2">
    <source>
        <dbReference type="ARBA" id="ARBA00023015"/>
    </source>
</evidence>
<keyword evidence="5 6" id="KW-0804">Transcription</keyword>
<evidence type="ECO:0000259" key="8">
    <source>
        <dbReference type="Pfam" id="PF08281"/>
    </source>
</evidence>
<dbReference type="SUPFAM" id="SSF88659">
    <property type="entry name" value="Sigma3 and sigma4 domains of RNA polymerase sigma factors"/>
    <property type="match status" value="1"/>
</dbReference>
<evidence type="ECO:0000256" key="1">
    <source>
        <dbReference type="ARBA" id="ARBA00010641"/>
    </source>
</evidence>
<feature type="domain" description="RNA polymerase sigma-70 region 2" evidence="7">
    <location>
        <begin position="17"/>
        <end position="80"/>
    </location>
</feature>
<dbReference type="InterPro" id="IPR013249">
    <property type="entry name" value="RNA_pol_sigma70_r4_t2"/>
</dbReference>
<keyword evidence="3 6" id="KW-0731">Sigma factor</keyword>
<dbReference type="GO" id="GO:0016987">
    <property type="term" value="F:sigma factor activity"/>
    <property type="evidence" value="ECO:0007669"/>
    <property type="project" value="UniProtKB-KW"/>
</dbReference>
<dbReference type="InterPro" id="IPR007627">
    <property type="entry name" value="RNA_pol_sigma70_r2"/>
</dbReference>
<evidence type="ECO:0000313" key="9">
    <source>
        <dbReference type="EMBL" id="TCV90317.1"/>
    </source>
</evidence>
<comment type="caution">
    <text evidence="9">The sequence shown here is derived from an EMBL/GenBank/DDBJ whole genome shotgun (WGS) entry which is preliminary data.</text>
</comment>
<accession>A0A4R3YDV0</accession>
<dbReference type="InterPro" id="IPR014284">
    <property type="entry name" value="RNA_pol_sigma-70_dom"/>
</dbReference>
<dbReference type="AlphaFoldDB" id="A0A4R3YDV0"/>
<evidence type="ECO:0000313" key="10">
    <source>
        <dbReference type="Proteomes" id="UP000295367"/>
    </source>
</evidence>
<comment type="similarity">
    <text evidence="1 6">Belongs to the sigma-70 factor family. ECF subfamily.</text>
</comment>
<dbReference type="Pfam" id="PF04542">
    <property type="entry name" value="Sigma70_r2"/>
    <property type="match status" value="1"/>
</dbReference>
<sequence>MAATEAMKARRFEEIVLPHLNMAYNLARWLSRSDQDAQDIVQEAYLRAYKFFDGCHGEDARAWLLAIVRNTTYTWLQQNREHVKNTPFDEEVHGLDSEGSATLINQADNNPEAILARNDDKRQINQSLEQLPLEFREILVLRELENLSYKEIAIVAGIPIGTVMSRLARGRKMLLEYLARINEGVK</sequence>
<dbReference type="InterPro" id="IPR036388">
    <property type="entry name" value="WH-like_DNA-bd_sf"/>
</dbReference>
<keyword evidence="4 6" id="KW-0238">DNA-binding</keyword>
<dbReference type="Pfam" id="PF08281">
    <property type="entry name" value="Sigma70_r4_2"/>
    <property type="match status" value="1"/>
</dbReference>
<gene>
    <name evidence="9" type="ORF">EDC63_101287</name>
</gene>
<dbReference type="GO" id="GO:0003677">
    <property type="term" value="F:DNA binding"/>
    <property type="evidence" value="ECO:0007669"/>
    <property type="project" value="UniProtKB-KW"/>
</dbReference>
<evidence type="ECO:0000256" key="3">
    <source>
        <dbReference type="ARBA" id="ARBA00023082"/>
    </source>
</evidence>
<protein>
    <recommendedName>
        <fullName evidence="6">RNA polymerase sigma factor</fullName>
    </recommendedName>
</protein>
<dbReference type="PANTHER" id="PTHR43133">
    <property type="entry name" value="RNA POLYMERASE ECF-TYPE SIGMA FACTO"/>
    <property type="match status" value="1"/>
</dbReference>